<dbReference type="InterPro" id="IPR027417">
    <property type="entry name" value="P-loop_NTPase"/>
</dbReference>
<dbReference type="KEGG" id="sapi:SAPIS_v1c08970"/>
<proteinExistence type="inferred from homology"/>
<evidence type="ECO:0000256" key="2">
    <source>
        <dbReference type="ARBA" id="ARBA00005417"/>
    </source>
</evidence>
<dbReference type="EMBL" id="CP006682">
    <property type="protein sequence ID" value="AHB36742.1"/>
    <property type="molecule type" value="Genomic_DNA"/>
</dbReference>
<dbReference type="STRING" id="1276258.SAPIS_v1c08970"/>
<dbReference type="SMART" id="SM00382">
    <property type="entry name" value="AAA"/>
    <property type="match status" value="1"/>
</dbReference>
<dbReference type="HOGENOM" id="CLU_000604_18_1_14"/>
<dbReference type="GO" id="GO:0042626">
    <property type="term" value="F:ATPase-coupled transmembrane transporter activity"/>
    <property type="evidence" value="ECO:0007669"/>
    <property type="project" value="TreeGrafter"/>
</dbReference>
<evidence type="ECO:0000256" key="4">
    <source>
        <dbReference type="ARBA" id="ARBA00022475"/>
    </source>
</evidence>
<comment type="subcellular location">
    <subcellularLocation>
        <location evidence="1">Cell membrane</location>
    </subcellularLocation>
</comment>
<organism evidence="11 12">
    <name type="scientific">Spiroplasma apis B31</name>
    <dbReference type="NCBI Taxonomy" id="1276258"/>
    <lineage>
        <taxon>Bacteria</taxon>
        <taxon>Bacillati</taxon>
        <taxon>Mycoplasmatota</taxon>
        <taxon>Mollicutes</taxon>
        <taxon>Entomoplasmatales</taxon>
        <taxon>Spiroplasmataceae</taxon>
        <taxon>Spiroplasma</taxon>
    </lineage>
</organism>
<dbReference type="InterPro" id="IPR003439">
    <property type="entry name" value="ABC_transporter-like_ATP-bd"/>
</dbReference>
<name>V5RJ57_SPIAP</name>
<dbReference type="SUPFAM" id="SSF52540">
    <property type="entry name" value="P-loop containing nucleoside triphosphate hydrolases"/>
    <property type="match status" value="1"/>
</dbReference>
<dbReference type="InterPro" id="IPR003593">
    <property type="entry name" value="AAA+_ATPase"/>
</dbReference>
<evidence type="ECO:0000313" key="11">
    <source>
        <dbReference type="EMBL" id="AHB36742.1"/>
    </source>
</evidence>
<evidence type="ECO:0000256" key="7">
    <source>
        <dbReference type="ARBA" id="ARBA00022967"/>
    </source>
</evidence>
<dbReference type="PROSITE" id="PS00211">
    <property type="entry name" value="ABC_TRANSPORTER_1"/>
    <property type="match status" value="1"/>
</dbReference>
<dbReference type="GO" id="GO:0043190">
    <property type="term" value="C:ATP-binding cassette (ABC) transporter complex"/>
    <property type="evidence" value="ECO:0007669"/>
    <property type="project" value="TreeGrafter"/>
</dbReference>
<accession>V5RJ57</accession>
<dbReference type="AlphaFoldDB" id="V5RJ57"/>
<evidence type="ECO:0000256" key="9">
    <source>
        <dbReference type="SAM" id="Coils"/>
    </source>
</evidence>
<evidence type="ECO:0000256" key="6">
    <source>
        <dbReference type="ARBA" id="ARBA00022840"/>
    </source>
</evidence>
<gene>
    <name evidence="11" type="primary">cbiO2</name>
    <name evidence="11" type="ORF">SAPIS_v1c08970</name>
</gene>
<evidence type="ECO:0000259" key="10">
    <source>
        <dbReference type="PROSITE" id="PS50893"/>
    </source>
</evidence>
<keyword evidence="9" id="KW-0175">Coiled coil</keyword>
<dbReference type="GO" id="GO:0005524">
    <property type="term" value="F:ATP binding"/>
    <property type="evidence" value="ECO:0007669"/>
    <property type="project" value="UniProtKB-KW"/>
</dbReference>
<dbReference type="FunFam" id="3.40.50.300:FF:000224">
    <property type="entry name" value="Energy-coupling factor transporter ATP-binding protein EcfA"/>
    <property type="match status" value="1"/>
</dbReference>
<evidence type="ECO:0000313" key="12">
    <source>
        <dbReference type="Proteomes" id="UP000018550"/>
    </source>
</evidence>
<evidence type="ECO:0000256" key="1">
    <source>
        <dbReference type="ARBA" id="ARBA00004236"/>
    </source>
</evidence>
<keyword evidence="8" id="KW-0472">Membrane</keyword>
<evidence type="ECO:0000256" key="8">
    <source>
        <dbReference type="ARBA" id="ARBA00023136"/>
    </source>
</evidence>
<reference evidence="11 12" key="1">
    <citation type="journal article" date="2014" name="Genome Announc.">
        <title>Complete Genome Sequence of Spiroplasma apis B31T (ATCC 33834), a Bacterium Associated with May Disease of Honeybees (Apis mellifera).</title>
        <authorList>
            <person name="Ku C."/>
            <person name="Lo W.S."/>
            <person name="Chen L.L."/>
            <person name="Kuo C.H."/>
        </authorList>
    </citation>
    <scope>NUCLEOTIDE SEQUENCE [LARGE SCALE GENOMIC DNA]</scope>
    <source>
        <strain evidence="11">B31</strain>
    </source>
</reference>
<comment type="similarity">
    <text evidence="2">Belongs to the ABC transporter superfamily.</text>
</comment>
<evidence type="ECO:0000256" key="5">
    <source>
        <dbReference type="ARBA" id="ARBA00022741"/>
    </source>
</evidence>
<keyword evidence="3" id="KW-0813">Transport</keyword>
<dbReference type="Gene3D" id="3.40.50.300">
    <property type="entry name" value="P-loop containing nucleotide triphosphate hydrolases"/>
    <property type="match status" value="1"/>
</dbReference>
<keyword evidence="6 11" id="KW-0067">ATP-binding</keyword>
<evidence type="ECO:0000256" key="3">
    <source>
        <dbReference type="ARBA" id="ARBA00022448"/>
    </source>
</evidence>
<dbReference type="eggNOG" id="COG1122">
    <property type="taxonomic scope" value="Bacteria"/>
</dbReference>
<dbReference type="InterPro" id="IPR030947">
    <property type="entry name" value="EcfA_1"/>
</dbReference>
<dbReference type="PANTHER" id="PTHR43553">
    <property type="entry name" value="HEAVY METAL TRANSPORTER"/>
    <property type="match status" value="1"/>
</dbReference>
<keyword evidence="12" id="KW-1185">Reference proteome</keyword>
<keyword evidence="7" id="KW-1278">Translocase</keyword>
<dbReference type="NCBIfam" id="NF010167">
    <property type="entry name" value="PRK13648.1"/>
    <property type="match status" value="1"/>
</dbReference>
<sequence>MENSNVEVMKVLTTKDLNDFKLKLNEYNDKLVRSSQRVIVAKAKYAKRDVDKDFVKKYELEYKNMKTEFKNFANTKIFLDNFKMEAQKLNKHKKGSEEYWKSYEHYKTAQYIYKEAKNAIKDRGHSGELTKLSDIALKLTNVSFKYREDYPLAVKEVSLEVKHGDYVTIIGHNGSGKSTLSKIIIGVLQPTAGSIDIYGNRVTGSNINIARKFLGIVFQNPDNQFIGSTVRDDIAFGLENRRMAPSKMGDIIEASAKKVNMHEFLDHEPLMLSGGQKQRVAIASALALSPDILIFDEATSMLDPKGKTEVKNIMVELKNTREKTIFSITHDMDEILNADKVMVMNKGELVKFGSPKEILADKDFLRSIHLDIPFVAQVEEALEELGIKLEHSNNLEELVNKICQN</sequence>
<dbReference type="GO" id="GO:0016887">
    <property type="term" value="F:ATP hydrolysis activity"/>
    <property type="evidence" value="ECO:0007669"/>
    <property type="project" value="InterPro"/>
</dbReference>
<keyword evidence="5" id="KW-0547">Nucleotide-binding</keyword>
<dbReference type="Proteomes" id="UP000018550">
    <property type="component" value="Chromosome"/>
</dbReference>
<dbReference type="CDD" id="cd03225">
    <property type="entry name" value="ABC_cobalt_CbiO_domain1"/>
    <property type="match status" value="1"/>
</dbReference>
<dbReference type="PATRIC" id="fig|1276258.3.peg.919"/>
<dbReference type="InterPro" id="IPR017871">
    <property type="entry name" value="ABC_transporter-like_CS"/>
</dbReference>
<dbReference type="NCBIfam" id="TIGR04520">
    <property type="entry name" value="ECF_ATPase_1"/>
    <property type="match status" value="1"/>
</dbReference>
<dbReference type="Pfam" id="PF00005">
    <property type="entry name" value="ABC_tran"/>
    <property type="match status" value="1"/>
</dbReference>
<dbReference type="PROSITE" id="PS50893">
    <property type="entry name" value="ABC_TRANSPORTER_2"/>
    <property type="match status" value="1"/>
</dbReference>
<keyword evidence="4" id="KW-1003">Cell membrane</keyword>
<dbReference type="InterPro" id="IPR015856">
    <property type="entry name" value="ABC_transpr_CbiO/EcfA_su"/>
</dbReference>
<feature type="coiled-coil region" evidence="9">
    <location>
        <begin position="17"/>
        <end position="75"/>
    </location>
</feature>
<dbReference type="PANTHER" id="PTHR43553:SF24">
    <property type="entry name" value="ENERGY-COUPLING FACTOR TRANSPORTER ATP-BINDING PROTEIN ECFA1"/>
    <property type="match status" value="1"/>
</dbReference>
<dbReference type="RefSeq" id="WP_023790129.1">
    <property type="nucleotide sequence ID" value="NC_022998.1"/>
</dbReference>
<dbReference type="InterPro" id="IPR050095">
    <property type="entry name" value="ECF_ABC_transporter_ATP-bd"/>
</dbReference>
<feature type="domain" description="ABC transporter" evidence="10">
    <location>
        <begin position="137"/>
        <end position="371"/>
    </location>
</feature>
<protein>
    <submittedName>
        <fullName evidence="11">Cobalt ABC transporter ATP-binding subunit</fullName>
    </submittedName>
</protein>